<keyword evidence="2" id="KW-0521">NADP</keyword>
<accession>A0A0C3ALI4</accession>
<evidence type="ECO:0000256" key="1">
    <source>
        <dbReference type="ARBA" id="ARBA00006484"/>
    </source>
</evidence>
<reference evidence="4 5" key="1">
    <citation type="submission" date="2014-04" db="EMBL/GenBank/DDBJ databases">
        <authorList>
            <consortium name="DOE Joint Genome Institute"/>
            <person name="Kuo A."/>
            <person name="Zuccaro A."/>
            <person name="Kohler A."/>
            <person name="Nagy L.G."/>
            <person name="Floudas D."/>
            <person name="Copeland A."/>
            <person name="Barry K.W."/>
            <person name="Cichocki N."/>
            <person name="Veneault-Fourrey C."/>
            <person name="LaButti K."/>
            <person name="Lindquist E.A."/>
            <person name="Lipzen A."/>
            <person name="Lundell T."/>
            <person name="Morin E."/>
            <person name="Murat C."/>
            <person name="Sun H."/>
            <person name="Tunlid A."/>
            <person name="Henrissat B."/>
            <person name="Grigoriev I.V."/>
            <person name="Hibbett D.S."/>
            <person name="Martin F."/>
            <person name="Nordberg H.P."/>
            <person name="Cantor M.N."/>
            <person name="Hua S.X."/>
        </authorList>
    </citation>
    <scope>NUCLEOTIDE SEQUENCE [LARGE SCALE GENOMIC DNA]</scope>
    <source>
        <strain evidence="4 5">MAFF 305830</strain>
    </source>
</reference>
<evidence type="ECO:0000313" key="5">
    <source>
        <dbReference type="Proteomes" id="UP000054097"/>
    </source>
</evidence>
<dbReference type="PANTHER" id="PTHR24320">
    <property type="entry name" value="RETINOL DEHYDROGENASE"/>
    <property type="match status" value="1"/>
</dbReference>
<evidence type="ECO:0000256" key="3">
    <source>
        <dbReference type="ARBA" id="ARBA00023002"/>
    </source>
</evidence>
<evidence type="ECO:0000313" key="4">
    <source>
        <dbReference type="EMBL" id="KIM25450.1"/>
    </source>
</evidence>
<dbReference type="Gene3D" id="3.40.50.720">
    <property type="entry name" value="NAD(P)-binding Rossmann-like Domain"/>
    <property type="match status" value="1"/>
</dbReference>
<name>A0A0C3ALI4_SERVB</name>
<dbReference type="PANTHER" id="PTHR24320:SF282">
    <property type="entry name" value="WW DOMAIN-CONTAINING OXIDOREDUCTASE"/>
    <property type="match status" value="1"/>
</dbReference>
<dbReference type="GO" id="GO:0016491">
    <property type="term" value="F:oxidoreductase activity"/>
    <property type="evidence" value="ECO:0007669"/>
    <property type="project" value="UniProtKB-KW"/>
</dbReference>
<dbReference type="OrthoDB" id="191139at2759"/>
<dbReference type="HOGENOM" id="CLU_1384927_0_0_1"/>
<dbReference type="AlphaFoldDB" id="A0A0C3ALI4"/>
<organism evidence="4 5">
    <name type="scientific">Serendipita vermifera MAFF 305830</name>
    <dbReference type="NCBI Taxonomy" id="933852"/>
    <lineage>
        <taxon>Eukaryota</taxon>
        <taxon>Fungi</taxon>
        <taxon>Dikarya</taxon>
        <taxon>Basidiomycota</taxon>
        <taxon>Agaricomycotina</taxon>
        <taxon>Agaricomycetes</taxon>
        <taxon>Sebacinales</taxon>
        <taxon>Serendipitaceae</taxon>
        <taxon>Serendipita</taxon>
    </lineage>
</organism>
<dbReference type="EMBL" id="KN824314">
    <property type="protein sequence ID" value="KIM25450.1"/>
    <property type="molecule type" value="Genomic_DNA"/>
</dbReference>
<dbReference type="SUPFAM" id="SSF51735">
    <property type="entry name" value="NAD(P)-binding Rossmann-fold domains"/>
    <property type="match status" value="1"/>
</dbReference>
<sequence>MAAPIEELTKDGYDLQFGVNVLGHFHLTSLLMPAILASPSPRIVNVTSKGHQWPMPEGVDFKKVKGPKTATKVPGGQLMQRYQYYGQSKLGNILHANELARRYADNGLVAISVHPGFVKTDLQRSFSTGANLFTNITARMAHGGKVFNTTEGAVTQLYAANAPEAKGLSGKVSTTGIDPNALLTPSGRFSISSPSPK</sequence>
<protein>
    <submittedName>
        <fullName evidence="4">Uncharacterized protein</fullName>
    </submittedName>
</protein>
<dbReference type="InterPro" id="IPR036291">
    <property type="entry name" value="NAD(P)-bd_dom_sf"/>
</dbReference>
<reference evidence="5" key="2">
    <citation type="submission" date="2015-01" db="EMBL/GenBank/DDBJ databases">
        <title>Evolutionary Origins and Diversification of the Mycorrhizal Mutualists.</title>
        <authorList>
            <consortium name="DOE Joint Genome Institute"/>
            <consortium name="Mycorrhizal Genomics Consortium"/>
            <person name="Kohler A."/>
            <person name="Kuo A."/>
            <person name="Nagy L.G."/>
            <person name="Floudas D."/>
            <person name="Copeland A."/>
            <person name="Barry K.W."/>
            <person name="Cichocki N."/>
            <person name="Veneault-Fourrey C."/>
            <person name="LaButti K."/>
            <person name="Lindquist E.A."/>
            <person name="Lipzen A."/>
            <person name="Lundell T."/>
            <person name="Morin E."/>
            <person name="Murat C."/>
            <person name="Riley R."/>
            <person name="Ohm R."/>
            <person name="Sun H."/>
            <person name="Tunlid A."/>
            <person name="Henrissat B."/>
            <person name="Grigoriev I.V."/>
            <person name="Hibbett D.S."/>
            <person name="Martin F."/>
        </authorList>
    </citation>
    <scope>NUCLEOTIDE SEQUENCE [LARGE SCALE GENOMIC DNA]</scope>
    <source>
        <strain evidence="5">MAFF 305830</strain>
    </source>
</reference>
<keyword evidence="3" id="KW-0560">Oxidoreductase</keyword>
<proteinExistence type="inferred from homology"/>
<dbReference type="Proteomes" id="UP000054097">
    <property type="component" value="Unassembled WGS sequence"/>
</dbReference>
<comment type="similarity">
    <text evidence="1">Belongs to the short-chain dehydrogenases/reductases (SDR) family.</text>
</comment>
<evidence type="ECO:0000256" key="2">
    <source>
        <dbReference type="ARBA" id="ARBA00022857"/>
    </source>
</evidence>
<gene>
    <name evidence="4" type="ORF">M408DRAFT_331197</name>
</gene>
<dbReference type="STRING" id="933852.A0A0C3ALI4"/>
<keyword evidence="5" id="KW-1185">Reference proteome</keyword>